<dbReference type="InterPro" id="IPR011011">
    <property type="entry name" value="Znf_FYVE_PHD"/>
</dbReference>
<dbReference type="EMBL" id="KV454488">
    <property type="protein sequence ID" value="ODV58948.1"/>
    <property type="molecule type" value="Genomic_DNA"/>
</dbReference>
<protein>
    <submittedName>
        <fullName evidence="8">DNA-binding protein</fullName>
    </submittedName>
</protein>
<keyword evidence="3" id="KW-0158">Chromosome</keyword>
<dbReference type="SUPFAM" id="SSF56019">
    <property type="entry name" value="The spindle assembly checkpoint protein mad2"/>
    <property type="match status" value="1"/>
</dbReference>
<evidence type="ECO:0000256" key="1">
    <source>
        <dbReference type="ARBA" id="ARBA00004123"/>
    </source>
</evidence>
<evidence type="ECO:0000313" key="8">
    <source>
        <dbReference type="EMBL" id="ODV58948.1"/>
    </source>
</evidence>
<name>A0A1D2VBA5_9ASCO</name>
<gene>
    <name evidence="8" type="ORF">ASCRUDRAFT_9716</name>
</gene>
<dbReference type="STRING" id="1344418.A0A1D2VBA5"/>
<dbReference type="RefSeq" id="XP_020045255.1">
    <property type="nucleotide sequence ID" value="XM_020195228.1"/>
</dbReference>
<dbReference type="InParanoid" id="A0A1D2VBA5"/>
<evidence type="ECO:0000256" key="2">
    <source>
        <dbReference type="ARBA" id="ARBA00004286"/>
    </source>
</evidence>
<dbReference type="Proteomes" id="UP000095038">
    <property type="component" value="Unassembled WGS sequence"/>
</dbReference>
<sequence>MSAMEIAARDDTGDDNSGKNGFDAAIDKNSGSITKKQSQDLIQTLLLISIGCISFLRNLFPDDCFIDRRYSYDSQTFILDGLNNDINNSNDKRNSVKIKILKNNVSNQIDDLLDLIQIDIFKLISLNYIKSLSLIIYNNDNNNNKDKYFESYFFNFDYDNFNLSVSKNNKKSNKNDDDSININLLDSKKAIQQLIRRLIIITQSLNPLSYQNYLKINLLLNDNCPLNYKFVSSNISFINLLNNNNNNNNNNNSNNNSYYNDTDNDNFEKYEFDNHNPGILNTNHHILSMQILTLNNEISNNNNDNDNNTPNSIPFSSILNDPFQLVYNNLFVSNYFKKPILKIIKSINDDAKDNKDNTNNLNEINEINIFDCECGIKKNLPIFSTKNNTNLNIIQCNSCKKNFHPYCYFKKTNSHMINNNFYNNFNCLNCSASISNETNKNKSTSIEVNNSLLPIYLNLRKFYKLIQRKNFKFPSTFSEIFIDLGFNSSNNNHINIFKKIVIKLFNDKLILIEKVNDTIKKLNSYSNYILNNFFNPNLSLNSIDQINYNEKYYLTLVSRSRNALLKDHINKIIDEEYYNNNFIFIEKQNEKVQSEKIKNEKIKNNQIIKPNNININANNTTVDINNNSGIKKINNTKKINNYFNSMIQQDLSNIKSFGNTQRLNEYNQLSSSPIRGQELISDPVLSSQIPGLSINNKNNQQEEVSFSIFESSQPVVHYHNNKKNNFMPTQLLPLSSLEVEKNMKITKKIYNKRTIKKVIKKSYS</sequence>
<evidence type="ECO:0000256" key="3">
    <source>
        <dbReference type="ARBA" id="ARBA00022454"/>
    </source>
</evidence>
<comment type="subcellular location">
    <subcellularLocation>
        <location evidence="2">Chromosome</location>
    </subcellularLocation>
    <subcellularLocation>
        <location evidence="1">Nucleus</location>
    </subcellularLocation>
</comment>
<dbReference type="Pfam" id="PF02301">
    <property type="entry name" value="HORMA"/>
    <property type="match status" value="1"/>
</dbReference>
<organism evidence="8 9">
    <name type="scientific">Ascoidea rubescens DSM 1968</name>
    <dbReference type="NCBI Taxonomy" id="1344418"/>
    <lineage>
        <taxon>Eukaryota</taxon>
        <taxon>Fungi</taxon>
        <taxon>Dikarya</taxon>
        <taxon>Ascomycota</taxon>
        <taxon>Saccharomycotina</taxon>
        <taxon>Saccharomycetes</taxon>
        <taxon>Ascoideaceae</taxon>
        <taxon>Ascoidea</taxon>
    </lineage>
</organism>
<evidence type="ECO:0000256" key="4">
    <source>
        <dbReference type="ARBA" id="ARBA00023242"/>
    </source>
</evidence>
<evidence type="ECO:0000259" key="7">
    <source>
        <dbReference type="PROSITE" id="PS50815"/>
    </source>
</evidence>
<reference evidence="9" key="1">
    <citation type="submission" date="2016-05" db="EMBL/GenBank/DDBJ databases">
        <title>Comparative genomics of biotechnologically important yeasts.</title>
        <authorList>
            <consortium name="DOE Joint Genome Institute"/>
            <person name="Riley R."/>
            <person name="Haridas S."/>
            <person name="Wolfe K.H."/>
            <person name="Lopes M.R."/>
            <person name="Hittinger C.T."/>
            <person name="Goker M."/>
            <person name="Salamov A."/>
            <person name="Wisecaver J."/>
            <person name="Long T.M."/>
            <person name="Aerts A.L."/>
            <person name="Barry K."/>
            <person name="Choi C."/>
            <person name="Clum A."/>
            <person name="Coughlan A.Y."/>
            <person name="Deshpande S."/>
            <person name="Douglass A.P."/>
            <person name="Hanson S.J."/>
            <person name="Klenk H.-P."/>
            <person name="Labutti K."/>
            <person name="Lapidus A."/>
            <person name="Lindquist E."/>
            <person name="Lipzen A."/>
            <person name="Meier-Kolthoff J.P."/>
            <person name="Ohm R.A."/>
            <person name="Otillar R.P."/>
            <person name="Pangilinan J."/>
            <person name="Peng Y."/>
            <person name="Rokas A."/>
            <person name="Rosa C.A."/>
            <person name="Scheuner C."/>
            <person name="Sibirny A.A."/>
            <person name="Slot J.C."/>
            <person name="Stielow J.B."/>
            <person name="Sun H."/>
            <person name="Kurtzman C.P."/>
            <person name="Blackwell M."/>
            <person name="Grigoriev I.V."/>
            <person name="Jeffries T.W."/>
        </authorList>
    </citation>
    <scope>NUCLEOTIDE SEQUENCE [LARGE SCALE GENOMIC DNA]</scope>
    <source>
        <strain evidence="9">DSM 1968</strain>
    </source>
</reference>
<evidence type="ECO:0000313" key="9">
    <source>
        <dbReference type="Proteomes" id="UP000095038"/>
    </source>
</evidence>
<keyword evidence="4" id="KW-0539">Nucleus</keyword>
<evidence type="ECO:0000256" key="6">
    <source>
        <dbReference type="SAM" id="MobiDB-lite"/>
    </source>
</evidence>
<dbReference type="Gene3D" id="3.30.900.10">
    <property type="entry name" value="HORMA domain"/>
    <property type="match status" value="1"/>
</dbReference>
<dbReference type="GO" id="GO:0007130">
    <property type="term" value="P:synaptonemal complex assembly"/>
    <property type="evidence" value="ECO:0007669"/>
    <property type="project" value="TreeGrafter"/>
</dbReference>
<keyword evidence="9" id="KW-1185">Reference proteome</keyword>
<dbReference type="GO" id="GO:0005634">
    <property type="term" value="C:nucleus"/>
    <property type="evidence" value="ECO:0007669"/>
    <property type="project" value="UniProtKB-SubCell"/>
</dbReference>
<dbReference type="SUPFAM" id="SSF57903">
    <property type="entry name" value="FYVE/PHD zinc finger"/>
    <property type="match status" value="1"/>
</dbReference>
<dbReference type="PANTHER" id="PTHR48225:SF7">
    <property type="entry name" value="MEIOSIS-SPECIFIC PROTEIN HOP1"/>
    <property type="match status" value="1"/>
</dbReference>
<feature type="domain" description="HORMA" evidence="7">
    <location>
        <begin position="36"/>
        <end position="291"/>
    </location>
</feature>
<dbReference type="GO" id="GO:0005694">
    <property type="term" value="C:chromosome"/>
    <property type="evidence" value="ECO:0007669"/>
    <property type="project" value="UniProtKB-SubCell"/>
</dbReference>
<dbReference type="OrthoDB" id="1928087at2759"/>
<dbReference type="GO" id="GO:0051598">
    <property type="term" value="P:meiotic recombination checkpoint signaling"/>
    <property type="evidence" value="ECO:0007669"/>
    <property type="project" value="TreeGrafter"/>
</dbReference>
<proteinExistence type="predicted"/>
<dbReference type="GO" id="GO:0003677">
    <property type="term" value="F:DNA binding"/>
    <property type="evidence" value="ECO:0007669"/>
    <property type="project" value="UniProtKB-KW"/>
</dbReference>
<feature type="region of interest" description="Disordered" evidence="6">
    <location>
        <begin position="1"/>
        <end position="21"/>
    </location>
</feature>
<keyword evidence="5" id="KW-0469">Meiosis</keyword>
<dbReference type="GeneID" id="30968864"/>
<dbReference type="InterPro" id="IPR051294">
    <property type="entry name" value="HORMA_MeioticProgression"/>
</dbReference>
<evidence type="ECO:0000256" key="5">
    <source>
        <dbReference type="ARBA" id="ARBA00023254"/>
    </source>
</evidence>
<dbReference type="PANTHER" id="PTHR48225">
    <property type="entry name" value="HORMA DOMAIN-CONTAINING PROTEIN 1"/>
    <property type="match status" value="1"/>
</dbReference>
<accession>A0A1D2VBA5</accession>
<dbReference type="InterPro" id="IPR036570">
    <property type="entry name" value="HORMA_dom_sf"/>
</dbReference>
<dbReference type="FunCoup" id="A0A1D2VBA5">
    <property type="interactions" value="80"/>
</dbReference>
<dbReference type="InterPro" id="IPR003511">
    <property type="entry name" value="HORMA_dom"/>
</dbReference>
<dbReference type="PROSITE" id="PS50815">
    <property type="entry name" value="HORMA"/>
    <property type="match status" value="1"/>
</dbReference>
<dbReference type="AlphaFoldDB" id="A0A1D2VBA5"/>
<keyword evidence="8" id="KW-0238">DNA-binding</keyword>